<evidence type="ECO:0000313" key="1">
    <source>
        <dbReference type="EMBL" id="GAA0444093.1"/>
    </source>
</evidence>
<keyword evidence="2" id="KW-1185">Reference proteome</keyword>
<organism evidence="1 2">
    <name type="scientific">Streptomyces stramineus</name>
    <dbReference type="NCBI Taxonomy" id="173861"/>
    <lineage>
        <taxon>Bacteria</taxon>
        <taxon>Bacillati</taxon>
        <taxon>Actinomycetota</taxon>
        <taxon>Actinomycetes</taxon>
        <taxon>Kitasatosporales</taxon>
        <taxon>Streptomycetaceae</taxon>
        <taxon>Streptomyces</taxon>
    </lineage>
</organism>
<name>A0ABP3J6W3_9ACTN</name>
<dbReference type="Proteomes" id="UP001499895">
    <property type="component" value="Unassembled WGS sequence"/>
</dbReference>
<sequence>MPGGDWIYLLDTKKDGLSAVVVWRIVEGPSQHTVREGAVWNTAGSKNGGQWRYKNKNFPEGRNIDFQVCAGSWRFKNIQSSTCSAYKRMRT</sequence>
<evidence type="ECO:0000313" key="2">
    <source>
        <dbReference type="Proteomes" id="UP001499895"/>
    </source>
</evidence>
<reference evidence="2" key="1">
    <citation type="journal article" date="2019" name="Int. J. Syst. Evol. Microbiol.">
        <title>The Global Catalogue of Microorganisms (GCM) 10K type strain sequencing project: providing services to taxonomists for standard genome sequencing and annotation.</title>
        <authorList>
            <consortium name="The Broad Institute Genomics Platform"/>
            <consortium name="The Broad Institute Genome Sequencing Center for Infectious Disease"/>
            <person name="Wu L."/>
            <person name="Ma J."/>
        </authorList>
    </citation>
    <scope>NUCLEOTIDE SEQUENCE [LARGE SCALE GENOMIC DNA]</scope>
    <source>
        <strain evidence="2">JCM 10649</strain>
    </source>
</reference>
<comment type="caution">
    <text evidence="1">The sequence shown here is derived from an EMBL/GenBank/DDBJ whole genome shotgun (WGS) entry which is preliminary data.</text>
</comment>
<protein>
    <submittedName>
        <fullName evidence="1">Uncharacterized protein</fullName>
    </submittedName>
</protein>
<proteinExistence type="predicted"/>
<gene>
    <name evidence="1" type="ORF">GCM10009544_03650</name>
</gene>
<accession>A0ABP3J6W3</accession>
<dbReference type="EMBL" id="BAAAHB010000001">
    <property type="protein sequence ID" value="GAA0444093.1"/>
    <property type="molecule type" value="Genomic_DNA"/>
</dbReference>